<gene>
    <name evidence="1" type="ORF">MS3_06846</name>
</gene>
<organism evidence="1">
    <name type="scientific">Schistosoma haematobium</name>
    <name type="common">Blood fluke</name>
    <dbReference type="NCBI Taxonomy" id="6185"/>
    <lineage>
        <taxon>Eukaryota</taxon>
        <taxon>Metazoa</taxon>
        <taxon>Spiralia</taxon>
        <taxon>Lophotrochozoa</taxon>
        <taxon>Platyhelminthes</taxon>
        <taxon>Trematoda</taxon>
        <taxon>Digenea</taxon>
        <taxon>Strigeidida</taxon>
        <taxon>Schistosomatoidea</taxon>
        <taxon>Schistosomatidae</taxon>
        <taxon>Schistosoma</taxon>
    </lineage>
</organism>
<protein>
    <submittedName>
        <fullName evidence="1">Uncharacterized protein</fullName>
    </submittedName>
</protein>
<reference evidence="1" key="1">
    <citation type="journal article" date="2012" name="Nat. Genet.">
        <title>Whole-genome sequence of Schistosoma haematobium.</title>
        <authorList>
            <person name="Young N.D."/>
            <person name="Jex A.R."/>
            <person name="Li B."/>
            <person name="Liu S."/>
            <person name="Yang L."/>
            <person name="Xiong Z."/>
            <person name="Li Y."/>
            <person name="Cantacessi C."/>
            <person name="Hall R.S."/>
            <person name="Xu X."/>
            <person name="Chen F."/>
            <person name="Wu X."/>
            <person name="Zerlotini A."/>
            <person name="Oliveira G."/>
            <person name="Hofmann A."/>
            <person name="Zhang G."/>
            <person name="Fang X."/>
            <person name="Kang Y."/>
            <person name="Campbell B.E."/>
            <person name="Loukas A."/>
            <person name="Ranganathan S."/>
            <person name="Rollinson D."/>
            <person name="Rinaldi G."/>
            <person name="Brindley P.J."/>
            <person name="Yang H."/>
            <person name="Wang J."/>
            <person name="Wang J."/>
            <person name="Gasser R.B."/>
        </authorList>
    </citation>
    <scope>NUCLEOTIDE SEQUENCE [LARGE SCALE GENOMIC DNA]</scope>
</reference>
<accession>A0A094ZUC2</accession>
<name>A0A094ZUC2_SCHHA</name>
<dbReference type="AlphaFoldDB" id="A0A094ZUC2"/>
<evidence type="ECO:0000313" key="1">
    <source>
        <dbReference type="EMBL" id="KGB38455.1"/>
    </source>
</evidence>
<sequence>MIVVLMPKLEIPSTNCKYEERKLKKIFFGRKKGVENLLRTKEEEEEEENVNRYMEEKE</sequence>
<proteinExistence type="predicted"/>
<dbReference type="EMBL" id="KL251023">
    <property type="protein sequence ID" value="KGB38455.1"/>
    <property type="molecule type" value="Genomic_DNA"/>
</dbReference>